<dbReference type="InterPro" id="IPR028082">
    <property type="entry name" value="Peripla_BP_I"/>
</dbReference>
<dbReference type="GO" id="GO:0004930">
    <property type="term" value="F:G protein-coupled receptor activity"/>
    <property type="evidence" value="ECO:0007669"/>
    <property type="project" value="InterPro"/>
</dbReference>
<dbReference type="PRINTS" id="PR00248">
    <property type="entry name" value="GPCRMGR"/>
</dbReference>
<keyword evidence="6" id="KW-0325">Glycoprotein</keyword>
<proteinExistence type="predicted"/>
<dbReference type="InterPro" id="IPR050726">
    <property type="entry name" value="mGluR"/>
</dbReference>
<dbReference type="AlphaFoldDB" id="A0A7D9LPP9"/>
<accession>A0A7D9LPP9</accession>
<dbReference type="PANTHER" id="PTHR24060">
    <property type="entry name" value="METABOTROPIC GLUTAMATE RECEPTOR"/>
    <property type="match status" value="1"/>
</dbReference>
<sequence length="125" mass="13427">MVTETHQHATSCPCASNANSLNYLHVIITGTNIALGYDIRNSVNNVDVALDAALDFTTLRKRPKACDSSRECECSENTTQPYVVALIGGARSEISQRVNTVVGPSSLPQISYSSTSVSLSDKTNY</sequence>
<dbReference type="InterPro" id="IPR001828">
    <property type="entry name" value="ANF_lig-bd_rcpt"/>
</dbReference>
<feature type="non-terminal residue" evidence="7">
    <location>
        <position position="125"/>
    </location>
</feature>
<keyword evidence="3" id="KW-1133">Transmembrane helix</keyword>
<keyword evidence="2" id="KW-0812">Transmembrane</keyword>
<evidence type="ECO:0000256" key="4">
    <source>
        <dbReference type="ARBA" id="ARBA00023136"/>
    </source>
</evidence>
<keyword evidence="5 7" id="KW-0675">Receptor</keyword>
<evidence type="ECO:0000256" key="1">
    <source>
        <dbReference type="ARBA" id="ARBA00004141"/>
    </source>
</evidence>
<evidence type="ECO:0000256" key="5">
    <source>
        <dbReference type="ARBA" id="ARBA00023170"/>
    </source>
</evidence>
<comment type="subcellular location">
    <subcellularLocation>
        <location evidence="1">Membrane</location>
        <topology evidence="1">Multi-pass membrane protein</topology>
    </subcellularLocation>
</comment>
<protein>
    <submittedName>
        <fullName evidence="7">Extracellular calcium-sensing receptor-like</fullName>
    </submittedName>
</protein>
<evidence type="ECO:0000256" key="3">
    <source>
        <dbReference type="ARBA" id="ARBA00022989"/>
    </source>
</evidence>
<keyword evidence="8" id="KW-1185">Reference proteome</keyword>
<evidence type="ECO:0000256" key="6">
    <source>
        <dbReference type="ARBA" id="ARBA00023180"/>
    </source>
</evidence>
<reference evidence="7" key="1">
    <citation type="submission" date="2020-04" db="EMBL/GenBank/DDBJ databases">
        <authorList>
            <person name="Alioto T."/>
            <person name="Alioto T."/>
            <person name="Gomez Garrido J."/>
        </authorList>
    </citation>
    <scope>NUCLEOTIDE SEQUENCE</scope>
    <source>
        <strain evidence="7">A484AB</strain>
    </source>
</reference>
<comment type="caution">
    <text evidence="7">The sequence shown here is derived from an EMBL/GenBank/DDBJ whole genome shotgun (WGS) entry which is preliminary data.</text>
</comment>
<evidence type="ECO:0000313" key="8">
    <source>
        <dbReference type="Proteomes" id="UP001152795"/>
    </source>
</evidence>
<dbReference type="EMBL" id="CACRXK020022152">
    <property type="protein sequence ID" value="CAB4036543.1"/>
    <property type="molecule type" value="Genomic_DNA"/>
</dbReference>
<organism evidence="7 8">
    <name type="scientific">Paramuricea clavata</name>
    <name type="common">Red gorgonian</name>
    <name type="synonym">Violescent sea-whip</name>
    <dbReference type="NCBI Taxonomy" id="317549"/>
    <lineage>
        <taxon>Eukaryota</taxon>
        <taxon>Metazoa</taxon>
        <taxon>Cnidaria</taxon>
        <taxon>Anthozoa</taxon>
        <taxon>Octocorallia</taxon>
        <taxon>Malacalcyonacea</taxon>
        <taxon>Plexauridae</taxon>
        <taxon>Paramuricea</taxon>
    </lineage>
</organism>
<name>A0A7D9LPP9_PARCT</name>
<dbReference type="Proteomes" id="UP001152795">
    <property type="component" value="Unassembled WGS sequence"/>
</dbReference>
<evidence type="ECO:0000313" key="7">
    <source>
        <dbReference type="EMBL" id="CAB4036543.1"/>
    </source>
</evidence>
<dbReference type="Pfam" id="PF01094">
    <property type="entry name" value="ANF_receptor"/>
    <property type="match status" value="1"/>
</dbReference>
<keyword evidence="4" id="KW-0472">Membrane</keyword>
<dbReference type="OrthoDB" id="5984008at2759"/>
<dbReference type="GO" id="GO:0016020">
    <property type="term" value="C:membrane"/>
    <property type="evidence" value="ECO:0007669"/>
    <property type="project" value="UniProtKB-SubCell"/>
</dbReference>
<dbReference type="Gene3D" id="3.40.50.2300">
    <property type="match status" value="1"/>
</dbReference>
<dbReference type="InterPro" id="IPR000337">
    <property type="entry name" value="GPCR_3"/>
</dbReference>
<dbReference type="SUPFAM" id="SSF53822">
    <property type="entry name" value="Periplasmic binding protein-like I"/>
    <property type="match status" value="1"/>
</dbReference>
<evidence type="ECO:0000256" key="2">
    <source>
        <dbReference type="ARBA" id="ARBA00022692"/>
    </source>
</evidence>
<gene>
    <name evidence="7" type="ORF">PACLA_8A001096</name>
</gene>